<dbReference type="InterPro" id="IPR002130">
    <property type="entry name" value="Cyclophilin-type_PPIase_dom"/>
</dbReference>
<evidence type="ECO:0000256" key="4">
    <source>
        <dbReference type="SAM" id="SignalP"/>
    </source>
</evidence>
<dbReference type="EC" id="5.2.1.8" evidence="1"/>
<keyword evidence="3 6" id="KW-0413">Isomerase</keyword>
<reference evidence="6 7" key="1">
    <citation type="submission" date="2017-07" db="EMBL/GenBank/DDBJ databases">
        <title>Sandarakinorhabdus cyanobacteriorum sp. nov., a novel bacterium isolated from cyanobacterial aggregates in a eutrophic lake.</title>
        <authorList>
            <person name="Cai H."/>
        </authorList>
    </citation>
    <scope>NUCLEOTIDE SEQUENCE [LARGE SCALE GENOMIC DNA]</scope>
    <source>
        <strain evidence="6 7">TH057</strain>
    </source>
</reference>
<accession>A0A255Y704</accession>
<dbReference type="Gene3D" id="2.40.100.10">
    <property type="entry name" value="Cyclophilin-like"/>
    <property type="match status" value="1"/>
</dbReference>
<evidence type="ECO:0000256" key="3">
    <source>
        <dbReference type="ARBA" id="ARBA00023235"/>
    </source>
</evidence>
<sequence>MIRRHLLAAALMLALPVAAQEVAPAAPPPAPEKPAPATVAIVVTTELGPITIALETERAPITANYILRHVDEARLDGAAFYRAMKLTPDGNYGLVQGGIQDGRKLLPPVAHEPTSVTGLTHNEGAVSLARGAPGTAQAQFFIILGDLSSLDAKPGGPGDNLGYAVFGRVTDGMDVVKKIQNAPVSATKGEGAMKGQMIETPVKIISVKRVIPLPVKPKPAVRPVAKKLLPKKR</sequence>
<keyword evidence="7" id="KW-1185">Reference proteome</keyword>
<evidence type="ECO:0000313" key="6">
    <source>
        <dbReference type="EMBL" id="OYQ24999.1"/>
    </source>
</evidence>
<dbReference type="OrthoDB" id="9807797at2"/>
<dbReference type="Pfam" id="PF00160">
    <property type="entry name" value="Pro_isomerase"/>
    <property type="match status" value="1"/>
</dbReference>
<proteinExistence type="predicted"/>
<feature type="chain" id="PRO_5012151927" description="peptidylprolyl isomerase" evidence="4">
    <location>
        <begin position="20"/>
        <end position="233"/>
    </location>
</feature>
<dbReference type="SUPFAM" id="SSF50891">
    <property type="entry name" value="Cyclophilin-like"/>
    <property type="match status" value="1"/>
</dbReference>
<dbReference type="GO" id="GO:0003755">
    <property type="term" value="F:peptidyl-prolyl cis-trans isomerase activity"/>
    <property type="evidence" value="ECO:0007669"/>
    <property type="project" value="UniProtKB-KW"/>
</dbReference>
<dbReference type="RefSeq" id="WP_094474829.1">
    <property type="nucleotide sequence ID" value="NZ_NOXT01000123.1"/>
</dbReference>
<name>A0A255Y704_9SPHN</name>
<evidence type="ECO:0000256" key="2">
    <source>
        <dbReference type="ARBA" id="ARBA00023110"/>
    </source>
</evidence>
<dbReference type="AlphaFoldDB" id="A0A255Y704"/>
<keyword evidence="4" id="KW-0732">Signal</keyword>
<evidence type="ECO:0000313" key="7">
    <source>
        <dbReference type="Proteomes" id="UP000216991"/>
    </source>
</evidence>
<dbReference type="InterPro" id="IPR029000">
    <property type="entry name" value="Cyclophilin-like_dom_sf"/>
</dbReference>
<gene>
    <name evidence="6" type="ORF">CHU93_14255</name>
</gene>
<dbReference type="EMBL" id="NOXT01000123">
    <property type="protein sequence ID" value="OYQ24999.1"/>
    <property type="molecule type" value="Genomic_DNA"/>
</dbReference>
<feature type="domain" description="PPIase cyclophilin-type" evidence="5">
    <location>
        <begin position="45"/>
        <end position="209"/>
    </location>
</feature>
<dbReference type="Proteomes" id="UP000216991">
    <property type="component" value="Unassembled WGS sequence"/>
</dbReference>
<feature type="signal peptide" evidence="4">
    <location>
        <begin position="1"/>
        <end position="19"/>
    </location>
</feature>
<evidence type="ECO:0000259" key="5">
    <source>
        <dbReference type="PROSITE" id="PS50072"/>
    </source>
</evidence>
<protein>
    <recommendedName>
        <fullName evidence="1">peptidylprolyl isomerase</fullName>
        <ecNumber evidence="1">5.2.1.8</ecNumber>
    </recommendedName>
</protein>
<evidence type="ECO:0000256" key="1">
    <source>
        <dbReference type="ARBA" id="ARBA00013194"/>
    </source>
</evidence>
<keyword evidence="2" id="KW-0697">Rotamase</keyword>
<organism evidence="6 7">
    <name type="scientific">Sandarakinorhabdus cyanobacteriorum</name>
    <dbReference type="NCBI Taxonomy" id="1981098"/>
    <lineage>
        <taxon>Bacteria</taxon>
        <taxon>Pseudomonadati</taxon>
        <taxon>Pseudomonadota</taxon>
        <taxon>Alphaproteobacteria</taxon>
        <taxon>Sphingomonadales</taxon>
        <taxon>Sphingosinicellaceae</taxon>
        <taxon>Sandarakinorhabdus</taxon>
    </lineage>
</organism>
<comment type="caution">
    <text evidence="6">The sequence shown here is derived from an EMBL/GenBank/DDBJ whole genome shotgun (WGS) entry which is preliminary data.</text>
</comment>
<dbReference type="PROSITE" id="PS50072">
    <property type="entry name" value="CSA_PPIASE_2"/>
    <property type="match status" value="1"/>
</dbReference>
<dbReference type="InterPro" id="IPR044665">
    <property type="entry name" value="E_coli_cyclophilin_A-like"/>
</dbReference>
<dbReference type="PANTHER" id="PTHR43246">
    <property type="entry name" value="PEPTIDYL-PROLYL CIS-TRANS ISOMERASE CYP38, CHLOROPLASTIC"/>
    <property type="match status" value="1"/>
</dbReference>